<evidence type="ECO:0000313" key="11">
    <source>
        <dbReference type="Proteomes" id="UP001174932"/>
    </source>
</evidence>
<keyword evidence="7 9" id="KW-0472">Membrane</keyword>
<dbReference type="PANTHER" id="PTHR30531:SF14">
    <property type="entry name" value="SURFACE PRESENTATION OF ANTIGENS PROTEIN SPAS"/>
    <property type="match status" value="1"/>
</dbReference>
<dbReference type="Gene3D" id="6.10.250.2080">
    <property type="match status" value="1"/>
</dbReference>
<reference evidence="10" key="2">
    <citation type="submission" date="2023-07" db="EMBL/GenBank/DDBJ databases">
        <authorList>
            <person name="Shen H."/>
        </authorList>
    </citation>
    <scope>NUCLEOTIDE SEQUENCE</scope>
    <source>
        <strain evidence="10">TNR-22</strain>
    </source>
</reference>
<evidence type="ECO:0000256" key="2">
    <source>
        <dbReference type="ARBA" id="ARBA00010690"/>
    </source>
</evidence>
<feature type="region of interest" description="Disordered" evidence="8">
    <location>
        <begin position="1"/>
        <end position="22"/>
    </location>
</feature>
<dbReference type="InterPro" id="IPR029025">
    <property type="entry name" value="T3SS_substrate_exporter_C"/>
</dbReference>
<evidence type="ECO:0000256" key="3">
    <source>
        <dbReference type="ARBA" id="ARBA00022475"/>
    </source>
</evidence>
<protein>
    <submittedName>
        <fullName evidence="10">Type III secretion system export apparatus subunit SctU</fullName>
    </submittedName>
</protein>
<dbReference type="NCBIfam" id="TIGR01404">
    <property type="entry name" value="FlhB_rel_III"/>
    <property type="match status" value="1"/>
</dbReference>
<organism evidence="10 11">
    <name type="scientific">Rhizobium alvei</name>
    <dbReference type="NCBI Taxonomy" id="1132659"/>
    <lineage>
        <taxon>Bacteria</taxon>
        <taxon>Pseudomonadati</taxon>
        <taxon>Pseudomonadota</taxon>
        <taxon>Alphaproteobacteria</taxon>
        <taxon>Hyphomicrobiales</taxon>
        <taxon>Rhizobiaceae</taxon>
        <taxon>Rhizobium/Agrobacterium group</taxon>
        <taxon>Rhizobium</taxon>
    </lineage>
</organism>
<evidence type="ECO:0000256" key="1">
    <source>
        <dbReference type="ARBA" id="ARBA00004651"/>
    </source>
</evidence>
<dbReference type="InterPro" id="IPR006307">
    <property type="entry name" value="BsaZ-like"/>
</dbReference>
<evidence type="ECO:0000256" key="8">
    <source>
        <dbReference type="SAM" id="MobiDB-lite"/>
    </source>
</evidence>
<keyword evidence="5 9" id="KW-1133">Transmembrane helix</keyword>
<keyword evidence="4 9" id="KW-0812">Transmembrane</keyword>
<accession>A0ABT8YRV6</accession>
<dbReference type="RefSeq" id="WP_304378394.1">
    <property type="nucleotide sequence ID" value="NZ_JAUOZU010000018.1"/>
</dbReference>
<sequence>MSEGGEKTENPTPKKLRDARKKGQVARSQELATTISLFGVIALIWMIGSIYYQQLVGMMDTVAQLAANMDGHSKTTMNSAVAIVYKIGTDILFPILGVTIFVGIAANYIQFGSVFSLENLMPKLEKISPGAGFKRIFSVKQLIETLKSILKIVFLSVLLYFVIRKMIGPYITAVYCGMDCLMQVTVHSLLLVFAYSALAFTVVAIADFAYQKHTFTKGLMMSKDEVKREYKESEGDPVVKGQRKQLAHELLMSDQVGQARKSTAVVINPTHLAVALRYEEGEMPLPMVVAKGRNLNAVAIRAAAEEEGVPIFRNVPLARNLFADSEPGEYIPDEAFEMVAEILAWVARNRDRLYQGPLPHGVLDMDNEKLPD</sequence>
<evidence type="ECO:0000313" key="10">
    <source>
        <dbReference type="EMBL" id="MDO6966466.1"/>
    </source>
</evidence>
<dbReference type="Proteomes" id="UP001174932">
    <property type="component" value="Unassembled WGS sequence"/>
</dbReference>
<feature type="transmembrane region" description="Helical" evidence="9">
    <location>
        <begin position="187"/>
        <end position="210"/>
    </location>
</feature>
<keyword evidence="11" id="KW-1185">Reference proteome</keyword>
<dbReference type="InterPro" id="IPR006135">
    <property type="entry name" value="T3SS_substrate_exporter"/>
</dbReference>
<keyword evidence="6" id="KW-0843">Virulence</keyword>
<dbReference type="Gene3D" id="3.40.1690.10">
    <property type="entry name" value="secretion proteins EscU"/>
    <property type="match status" value="1"/>
</dbReference>
<dbReference type="EMBL" id="JAUOZU010000018">
    <property type="protein sequence ID" value="MDO6966466.1"/>
    <property type="molecule type" value="Genomic_DNA"/>
</dbReference>
<dbReference type="PRINTS" id="PR00950">
    <property type="entry name" value="TYPE3IMSPROT"/>
</dbReference>
<reference evidence="10" key="1">
    <citation type="journal article" date="2015" name="Int. J. Syst. Evol. Microbiol.">
        <title>Rhizobium alvei sp. nov., isolated from a freshwater river.</title>
        <authorList>
            <person name="Sheu S.Y."/>
            <person name="Huang H.W."/>
            <person name="Young C.C."/>
            <person name="Chen W.M."/>
        </authorList>
    </citation>
    <scope>NUCLEOTIDE SEQUENCE</scope>
    <source>
        <strain evidence="10">TNR-22</strain>
    </source>
</reference>
<evidence type="ECO:0000256" key="9">
    <source>
        <dbReference type="SAM" id="Phobius"/>
    </source>
</evidence>
<comment type="subcellular location">
    <subcellularLocation>
        <location evidence="1">Cell membrane</location>
        <topology evidence="1">Multi-pass membrane protein</topology>
    </subcellularLocation>
</comment>
<keyword evidence="3" id="KW-1003">Cell membrane</keyword>
<dbReference type="SUPFAM" id="SSF160544">
    <property type="entry name" value="EscU C-terminal domain-like"/>
    <property type="match status" value="1"/>
</dbReference>
<evidence type="ECO:0000256" key="4">
    <source>
        <dbReference type="ARBA" id="ARBA00022692"/>
    </source>
</evidence>
<dbReference type="PANTHER" id="PTHR30531">
    <property type="entry name" value="FLAGELLAR BIOSYNTHETIC PROTEIN FLHB"/>
    <property type="match status" value="1"/>
</dbReference>
<proteinExistence type="inferred from homology"/>
<gene>
    <name evidence="10" type="primary">sctU</name>
    <name evidence="10" type="ORF">Q4481_21135</name>
</gene>
<feature type="transmembrane region" description="Helical" evidence="9">
    <location>
        <begin position="31"/>
        <end position="52"/>
    </location>
</feature>
<comment type="caution">
    <text evidence="10">The sequence shown here is derived from an EMBL/GenBank/DDBJ whole genome shotgun (WGS) entry which is preliminary data.</text>
</comment>
<evidence type="ECO:0000256" key="7">
    <source>
        <dbReference type="ARBA" id="ARBA00023136"/>
    </source>
</evidence>
<evidence type="ECO:0000256" key="6">
    <source>
        <dbReference type="ARBA" id="ARBA00023026"/>
    </source>
</evidence>
<comment type="similarity">
    <text evidence="2">Belongs to the type III secretion exporter family.</text>
</comment>
<name>A0ABT8YRV6_9HYPH</name>
<feature type="transmembrane region" description="Helical" evidence="9">
    <location>
        <begin position="149"/>
        <end position="167"/>
    </location>
</feature>
<feature type="transmembrane region" description="Helical" evidence="9">
    <location>
        <begin position="91"/>
        <end position="117"/>
    </location>
</feature>
<evidence type="ECO:0000256" key="5">
    <source>
        <dbReference type="ARBA" id="ARBA00022989"/>
    </source>
</evidence>
<dbReference type="Pfam" id="PF01312">
    <property type="entry name" value="Bac_export_2"/>
    <property type="match status" value="1"/>
</dbReference>